<protein>
    <recommendedName>
        <fullName evidence="8">WAT1-related protein</fullName>
    </recommendedName>
</protein>
<keyword evidence="3 5" id="KW-1133">Transmembrane helix</keyword>
<organism evidence="6 7">
    <name type="scientific">Crotalaria pallida</name>
    <name type="common">Smooth rattlebox</name>
    <name type="synonym">Crotalaria striata</name>
    <dbReference type="NCBI Taxonomy" id="3830"/>
    <lineage>
        <taxon>Eukaryota</taxon>
        <taxon>Viridiplantae</taxon>
        <taxon>Streptophyta</taxon>
        <taxon>Embryophyta</taxon>
        <taxon>Tracheophyta</taxon>
        <taxon>Spermatophyta</taxon>
        <taxon>Magnoliopsida</taxon>
        <taxon>eudicotyledons</taxon>
        <taxon>Gunneridae</taxon>
        <taxon>Pentapetalae</taxon>
        <taxon>rosids</taxon>
        <taxon>fabids</taxon>
        <taxon>Fabales</taxon>
        <taxon>Fabaceae</taxon>
        <taxon>Papilionoideae</taxon>
        <taxon>50 kb inversion clade</taxon>
        <taxon>genistoids sensu lato</taxon>
        <taxon>core genistoids</taxon>
        <taxon>Crotalarieae</taxon>
        <taxon>Crotalaria</taxon>
    </lineage>
</organism>
<feature type="transmembrane region" description="Helical" evidence="5">
    <location>
        <begin position="24"/>
        <end position="43"/>
    </location>
</feature>
<feature type="transmembrane region" description="Helical" evidence="5">
    <location>
        <begin position="49"/>
        <end position="68"/>
    </location>
</feature>
<evidence type="ECO:0000256" key="4">
    <source>
        <dbReference type="ARBA" id="ARBA00023136"/>
    </source>
</evidence>
<dbReference type="EMBL" id="JAYWIO010000003">
    <property type="protein sequence ID" value="KAK7274464.1"/>
    <property type="molecule type" value="Genomic_DNA"/>
</dbReference>
<evidence type="ECO:0000256" key="2">
    <source>
        <dbReference type="ARBA" id="ARBA00022692"/>
    </source>
</evidence>
<proteinExistence type="predicted"/>
<dbReference type="PANTHER" id="PTHR31218">
    <property type="entry name" value="WAT1-RELATED PROTEIN"/>
    <property type="match status" value="1"/>
</dbReference>
<evidence type="ECO:0008006" key="8">
    <source>
        <dbReference type="Google" id="ProtNLM"/>
    </source>
</evidence>
<comment type="subcellular location">
    <subcellularLocation>
        <location evidence="1">Membrane</location>
        <topology evidence="1">Multi-pass membrane protein</topology>
    </subcellularLocation>
</comment>
<dbReference type="AlphaFoldDB" id="A0AAN9IDN8"/>
<gene>
    <name evidence="6" type="ORF">RIF29_15554</name>
</gene>
<dbReference type="InterPro" id="IPR030184">
    <property type="entry name" value="WAT1-related"/>
</dbReference>
<evidence type="ECO:0000256" key="1">
    <source>
        <dbReference type="ARBA" id="ARBA00004141"/>
    </source>
</evidence>
<evidence type="ECO:0000313" key="6">
    <source>
        <dbReference type="EMBL" id="KAK7274464.1"/>
    </source>
</evidence>
<keyword evidence="2 5" id="KW-0812">Transmembrane</keyword>
<dbReference type="GO" id="GO:0022857">
    <property type="term" value="F:transmembrane transporter activity"/>
    <property type="evidence" value="ECO:0007669"/>
    <property type="project" value="InterPro"/>
</dbReference>
<dbReference type="Proteomes" id="UP001372338">
    <property type="component" value="Unassembled WGS sequence"/>
</dbReference>
<dbReference type="GO" id="GO:0016020">
    <property type="term" value="C:membrane"/>
    <property type="evidence" value="ECO:0007669"/>
    <property type="project" value="InterPro"/>
</dbReference>
<name>A0AAN9IDN8_CROPI</name>
<accession>A0AAN9IDN8</accession>
<comment type="caution">
    <text evidence="6">The sequence shown here is derived from an EMBL/GenBank/DDBJ whole genome shotgun (WGS) entry which is preliminary data.</text>
</comment>
<keyword evidence="4 5" id="KW-0472">Membrane</keyword>
<sequence>MQGVLCTGLSSLVQTWGLHLKGPLYVSIFKPLSIFIATTLSIIFLGDVLYLGTVVGAIILSFGFYAVVWGKAKEEEFGVDFGEGRTQTPSVTKTPLLQSVNVKDNKEIMYNNC</sequence>
<keyword evidence="7" id="KW-1185">Reference proteome</keyword>
<evidence type="ECO:0000313" key="7">
    <source>
        <dbReference type="Proteomes" id="UP001372338"/>
    </source>
</evidence>
<dbReference type="SUPFAM" id="SSF103481">
    <property type="entry name" value="Multidrug resistance efflux transporter EmrE"/>
    <property type="match status" value="1"/>
</dbReference>
<evidence type="ECO:0000256" key="3">
    <source>
        <dbReference type="ARBA" id="ARBA00022989"/>
    </source>
</evidence>
<reference evidence="6 7" key="1">
    <citation type="submission" date="2024-01" db="EMBL/GenBank/DDBJ databases">
        <title>The genomes of 5 underutilized Papilionoideae crops provide insights into root nodulation and disease resistanc.</title>
        <authorList>
            <person name="Yuan L."/>
        </authorList>
    </citation>
    <scope>NUCLEOTIDE SEQUENCE [LARGE SCALE GENOMIC DNA]</scope>
    <source>
        <strain evidence="6">ZHUSHIDOU_FW_LH</strain>
        <tissue evidence="6">Leaf</tissue>
    </source>
</reference>
<evidence type="ECO:0000256" key="5">
    <source>
        <dbReference type="SAM" id="Phobius"/>
    </source>
</evidence>
<dbReference type="InterPro" id="IPR037185">
    <property type="entry name" value="EmrE-like"/>
</dbReference>